<sequence length="1626" mass="183089">MEALRKLRHPTWASKHRNQAVSPGSLHQNSLNPQREPGHEDVDNTGVEVYRTRKSDDSSGSGRSSTGASTFSGETLTRKTQSKNENPLGLNVVYEPEVYPTVDIIFVHGLNGTSRSTWSKDKNTDFCWPEKWLPEEPEIGTARVLSFGYNAAASPSSSASTLNVTDFGKNLLFCMKYGKDERKEELNIGQVPIIFVVHSMGGLVVKKAYLLGQNDAEYKHIIKSISSIIFLATPHRGSNLAEVLHKILEVTLHSKQYVTDLKKDSQMLQNLNEDFRHIVRNLQIFSFYETIETQITGKLVKKMVLNKDSSTLGCDGEVSTPLVADHHDVCKFCDQEDPNYISIRNVLNTLIRHAKSNVTHDSSPEDLKKVQDLLAVTETPEDDLKFFHDRWMTGTCDWIKYEDSFKDWMKHGPTPKVLWLHGPPASGKSVLSSFIIEHLNSLDISCSFFFFRFGDQTKRSPNALLRSLAYQIASQLPSFKRKLRELHDEGLHFEKTEARTIWKKVFVGGLFKIELQDPLYWVVDALDECDSSQTALDILSGISKAGAPIHLLLIGRFTEPLSSSFERLENSKDFQAQAIVAHESDIHTFVRKELHYLKAKEAFKQKVLEGIRQRASGNFLWVTLAMKEIRKCYTEDAIEQALNDIPAGMGPLYERMETNIARDLRDGDKDLAKHILTWAACSRRAMSLAELSQALESDFKNVLDLGRTIGEVCGHFVVVDSTSHVAMIHQTARKYLLKTSKLEFSVNAAAAHRQLLTRSLSFLLDPALRAKLEQIASIPASPFLQYAATCWPYHLRHGPPSKEATNSLLLLLAKFFNGPHVLTWIHALGYYDQLNVLVEAARDLSSFVSHKRRLHRDDIPSQERIEDLDLLELWAADLLKAFAKFGPNLRQQPSAIHKIIPPFCPKSSALYLQFGKKEQTGFSVKGLNNPSWDDCLAKISLGTGLQALQMECVSHYFWVLMTSGVIILYDAISLREVQRVEHDEFVFSIACKGETMVSYGYHTTKLWSTPEGQQKYAIQNPKDCKALNAFAFTENDMTILLGCDDKTIRKLDLMRPKQGWQILDDKLLRAELPIPGTNTNTPRYMDFSPDASLVAVAYRGYPLSVWRLSERRSIATLRRDAGRRAHNSSTWTGVDRVRWHPNSDEILGLYNDGCVFKWNFYEEDTQEVRARASEIDMSNDGVLFATSDIGGIIKIWNYQHFAMVYQLSCDNGITDIYFSPDCRRIYDLNGSQCNVWEPNVLIRLTEIEEPASERESEAGSASQAASGSEAYAETADPVTALDASTKAKLFCAGNDAGVIQLCDLKGNQTEIYRSPRFLTIDLVHFSQDGCLIAYSEIGGRVGIFEVSRTGSSPVELRAKAMREIKTMDGVHQLLFSPDSKRLIIDGASKCRLWDLESGSCVREFGGSKQRAERMLMNNPKDENQFFDFFVNSATVHTWDGPEAIKTLQFLNATPLLSVSDDHDKAQLLRRRSSPVALSRMEITSSVETVFQYDPEHIVLHTTQTSAGAPADSNVSIIKTSSLSPDGLATPDSTSILPIPSNIQSDIRKTLGLLERRLIYLDYDSWVCTWSIDSGNDSAGLQRHFFIPRDWLNAETLELCPLMYNGTILFPHYGEVAVIKSTLLQRW</sequence>
<dbReference type="InterPro" id="IPR029058">
    <property type="entry name" value="AB_hydrolase_fold"/>
</dbReference>
<comment type="caution">
    <text evidence="5">The sequence shown here is derived from an EMBL/GenBank/DDBJ whole genome shotgun (WGS) entry which is preliminary data.</text>
</comment>
<evidence type="ECO:0000256" key="1">
    <source>
        <dbReference type="ARBA" id="ARBA00022737"/>
    </source>
</evidence>
<evidence type="ECO:0000313" key="6">
    <source>
        <dbReference type="Proteomes" id="UP001590951"/>
    </source>
</evidence>
<reference evidence="5 6" key="1">
    <citation type="submission" date="2024-09" db="EMBL/GenBank/DDBJ databases">
        <title>Rethinking Asexuality: The Enigmatic Case of Functional Sexual Genes in Lepraria (Stereocaulaceae).</title>
        <authorList>
            <person name="Doellman M."/>
            <person name="Sun Y."/>
            <person name="Barcenas-Pena A."/>
            <person name="Lumbsch H.T."/>
            <person name="Grewe F."/>
        </authorList>
    </citation>
    <scope>NUCLEOTIDE SEQUENCE [LARGE SCALE GENOMIC DNA]</scope>
    <source>
        <strain evidence="5 6">Grewe 0041</strain>
    </source>
</reference>
<dbReference type="EMBL" id="JBHFEH010000102">
    <property type="protein sequence ID" value="KAL2047424.1"/>
    <property type="molecule type" value="Genomic_DNA"/>
</dbReference>
<protein>
    <recommendedName>
        <fullName evidence="7">NACHT domain-containing protein</fullName>
    </recommendedName>
</protein>
<dbReference type="InterPro" id="IPR027417">
    <property type="entry name" value="P-loop_NTPase"/>
</dbReference>
<evidence type="ECO:0008006" key="7">
    <source>
        <dbReference type="Google" id="ProtNLM"/>
    </source>
</evidence>
<dbReference type="SUPFAM" id="SSF53474">
    <property type="entry name" value="alpha/beta-Hydrolases"/>
    <property type="match status" value="1"/>
</dbReference>
<feature type="compositionally biased region" description="Low complexity" evidence="2">
    <location>
        <begin position="58"/>
        <end position="73"/>
    </location>
</feature>
<dbReference type="SUPFAM" id="SSF50978">
    <property type="entry name" value="WD40 repeat-like"/>
    <property type="match status" value="1"/>
</dbReference>
<feature type="compositionally biased region" description="Basic residues" evidence="2">
    <location>
        <begin position="1"/>
        <end position="18"/>
    </location>
</feature>
<dbReference type="SMART" id="SM00320">
    <property type="entry name" value="WD40"/>
    <property type="match status" value="5"/>
</dbReference>
<gene>
    <name evidence="5" type="ORF">ABVK25_011532</name>
</gene>
<evidence type="ECO:0000256" key="2">
    <source>
        <dbReference type="SAM" id="MobiDB-lite"/>
    </source>
</evidence>
<keyword evidence="1" id="KW-0677">Repeat</keyword>
<keyword evidence="6" id="KW-1185">Reference proteome</keyword>
<dbReference type="SUPFAM" id="SSF52540">
    <property type="entry name" value="P-loop containing nucleoside triphosphate hydrolases"/>
    <property type="match status" value="1"/>
</dbReference>
<dbReference type="Gene3D" id="3.40.50.1820">
    <property type="entry name" value="alpha/beta hydrolase"/>
    <property type="match status" value="1"/>
</dbReference>
<feature type="domain" description="GPI inositol-deacylase winged helix" evidence="3">
    <location>
        <begin position="668"/>
        <end position="741"/>
    </location>
</feature>
<dbReference type="Gene3D" id="2.130.10.10">
    <property type="entry name" value="YVTN repeat-like/Quinoprotein amine dehydrogenase"/>
    <property type="match status" value="3"/>
</dbReference>
<evidence type="ECO:0000313" key="5">
    <source>
        <dbReference type="EMBL" id="KAL2047424.1"/>
    </source>
</evidence>
<dbReference type="Pfam" id="PF22939">
    <property type="entry name" value="WHD_GPIID"/>
    <property type="match status" value="1"/>
</dbReference>
<dbReference type="InterPro" id="IPR036322">
    <property type="entry name" value="WD40_repeat_dom_sf"/>
</dbReference>
<accession>A0ABR4APF3</accession>
<feature type="domain" description="Nephrocystin 3-like N-terminal" evidence="4">
    <location>
        <begin position="394"/>
        <end position="556"/>
    </location>
</feature>
<dbReference type="Proteomes" id="UP001590951">
    <property type="component" value="Unassembled WGS sequence"/>
</dbReference>
<name>A0ABR4APF3_9LECA</name>
<evidence type="ECO:0000259" key="4">
    <source>
        <dbReference type="Pfam" id="PF24883"/>
    </source>
</evidence>
<evidence type="ECO:0000259" key="3">
    <source>
        <dbReference type="Pfam" id="PF22939"/>
    </source>
</evidence>
<dbReference type="InterPro" id="IPR054471">
    <property type="entry name" value="GPIID_WHD"/>
</dbReference>
<feature type="compositionally biased region" description="Polar residues" evidence="2">
    <location>
        <begin position="19"/>
        <end position="33"/>
    </location>
</feature>
<feature type="compositionally biased region" description="Polar residues" evidence="2">
    <location>
        <begin position="74"/>
        <end position="83"/>
    </location>
</feature>
<dbReference type="PANTHER" id="PTHR10039:SF16">
    <property type="entry name" value="GPI INOSITOL-DEACYLASE"/>
    <property type="match status" value="1"/>
</dbReference>
<dbReference type="SUPFAM" id="SSF101908">
    <property type="entry name" value="Putative isomerase YbhE"/>
    <property type="match status" value="1"/>
</dbReference>
<feature type="region of interest" description="Disordered" evidence="2">
    <location>
        <begin position="1"/>
        <end position="83"/>
    </location>
</feature>
<dbReference type="InterPro" id="IPR015943">
    <property type="entry name" value="WD40/YVTN_repeat-like_dom_sf"/>
</dbReference>
<proteinExistence type="predicted"/>
<dbReference type="Gene3D" id="3.40.50.300">
    <property type="entry name" value="P-loop containing nucleotide triphosphate hydrolases"/>
    <property type="match status" value="1"/>
</dbReference>
<dbReference type="PANTHER" id="PTHR10039">
    <property type="entry name" value="AMELOGENIN"/>
    <property type="match status" value="1"/>
</dbReference>
<dbReference type="InterPro" id="IPR056884">
    <property type="entry name" value="NPHP3-like_N"/>
</dbReference>
<dbReference type="Pfam" id="PF24883">
    <property type="entry name" value="NPHP3_N"/>
    <property type="match status" value="1"/>
</dbReference>
<organism evidence="5 6">
    <name type="scientific">Lepraria finkii</name>
    <dbReference type="NCBI Taxonomy" id="1340010"/>
    <lineage>
        <taxon>Eukaryota</taxon>
        <taxon>Fungi</taxon>
        <taxon>Dikarya</taxon>
        <taxon>Ascomycota</taxon>
        <taxon>Pezizomycotina</taxon>
        <taxon>Lecanoromycetes</taxon>
        <taxon>OSLEUM clade</taxon>
        <taxon>Lecanoromycetidae</taxon>
        <taxon>Lecanorales</taxon>
        <taxon>Lecanorineae</taxon>
        <taxon>Stereocaulaceae</taxon>
        <taxon>Lepraria</taxon>
    </lineage>
</organism>
<dbReference type="InterPro" id="IPR001680">
    <property type="entry name" value="WD40_rpt"/>
</dbReference>